<sequence>MRKSDPAEMLAGQHLCRLTDPSPPRANRHPSELADECVSAGDEYRVVASRKALMRWDIQAVLGPPEDIEMSYSRDKLRPFCFLVHKH</sequence>
<dbReference type="Proteomes" id="UP000314294">
    <property type="component" value="Unassembled WGS sequence"/>
</dbReference>
<accession>A0A4Z2I7W8</accession>
<comment type="caution">
    <text evidence="1">The sequence shown here is derived from an EMBL/GenBank/DDBJ whole genome shotgun (WGS) entry which is preliminary data.</text>
</comment>
<name>A0A4Z2I7W8_9TELE</name>
<dbReference type="AlphaFoldDB" id="A0A4Z2I7W8"/>
<gene>
    <name evidence="1" type="ORF">EYF80_015760</name>
</gene>
<evidence type="ECO:0000313" key="2">
    <source>
        <dbReference type="Proteomes" id="UP000314294"/>
    </source>
</evidence>
<protein>
    <submittedName>
        <fullName evidence="1">Uncharacterized protein</fullName>
    </submittedName>
</protein>
<dbReference type="EMBL" id="SRLO01000119">
    <property type="protein sequence ID" value="TNN73940.1"/>
    <property type="molecule type" value="Genomic_DNA"/>
</dbReference>
<reference evidence="1 2" key="1">
    <citation type="submission" date="2019-03" db="EMBL/GenBank/DDBJ databases">
        <title>First draft genome of Liparis tanakae, snailfish: a comprehensive survey of snailfish specific genes.</title>
        <authorList>
            <person name="Kim W."/>
            <person name="Song I."/>
            <person name="Jeong J.-H."/>
            <person name="Kim D."/>
            <person name="Kim S."/>
            <person name="Ryu S."/>
            <person name="Song J.Y."/>
            <person name="Lee S.K."/>
        </authorList>
    </citation>
    <scope>NUCLEOTIDE SEQUENCE [LARGE SCALE GENOMIC DNA]</scope>
    <source>
        <tissue evidence="1">Muscle</tissue>
    </source>
</reference>
<organism evidence="1 2">
    <name type="scientific">Liparis tanakae</name>
    <name type="common">Tanaka's snailfish</name>
    <dbReference type="NCBI Taxonomy" id="230148"/>
    <lineage>
        <taxon>Eukaryota</taxon>
        <taxon>Metazoa</taxon>
        <taxon>Chordata</taxon>
        <taxon>Craniata</taxon>
        <taxon>Vertebrata</taxon>
        <taxon>Euteleostomi</taxon>
        <taxon>Actinopterygii</taxon>
        <taxon>Neopterygii</taxon>
        <taxon>Teleostei</taxon>
        <taxon>Neoteleostei</taxon>
        <taxon>Acanthomorphata</taxon>
        <taxon>Eupercaria</taxon>
        <taxon>Perciformes</taxon>
        <taxon>Cottioidei</taxon>
        <taxon>Cottales</taxon>
        <taxon>Liparidae</taxon>
        <taxon>Liparis</taxon>
    </lineage>
</organism>
<keyword evidence="2" id="KW-1185">Reference proteome</keyword>
<proteinExistence type="predicted"/>
<evidence type="ECO:0000313" key="1">
    <source>
        <dbReference type="EMBL" id="TNN73940.1"/>
    </source>
</evidence>